<dbReference type="Pfam" id="PF00106">
    <property type="entry name" value="adh_short"/>
    <property type="match status" value="1"/>
</dbReference>
<dbReference type="EMBL" id="JASVDS010000006">
    <property type="protein sequence ID" value="MDL5034089.1"/>
    <property type="molecule type" value="Genomic_DNA"/>
</dbReference>
<dbReference type="InterPro" id="IPR002347">
    <property type="entry name" value="SDR_fam"/>
</dbReference>
<evidence type="ECO:0000256" key="1">
    <source>
        <dbReference type="ARBA" id="ARBA00004496"/>
    </source>
</evidence>
<evidence type="ECO:0000256" key="4">
    <source>
        <dbReference type="ARBA" id="ARBA00023002"/>
    </source>
</evidence>
<sequence length="260" mass="27068">MNSPKRHLYIISGSSRGLGLALARQLLASAEHQVLGIARRDNETLYGLAASTGSGLLQWRQDLSNPLPAAQTLKQWLQAQPLAGFASLTLINNAGAVTAPAAVQDTGLAELSSALRVGAEAALLLSAAFLDACRQVPGELRVLNISSGLGRRAMAGTAAYCAAKAAMDHLSRAMALDEAHRAAQGLKAARIVSLAPGVVDTDMQVQLRTASPAGFPDQGRFAALKAEQQLSSPEAAAAAVLRFLARPDFGDQVIADVREA</sequence>
<dbReference type="Gene3D" id="3.40.50.720">
    <property type="entry name" value="NAD(P)-binding Rossmann-like Domain"/>
    <property type="match status" value="1"/>
</dbReference>
<dbReference type="InterPro" id="IPR036291">
    <property type="entry name" value="NAD(P)-bd_dom_sf"/>
</dbReference>
<dbReference type="RefSeq" id="WP_285984161.1">
    <property type="nucleotide sequence ID" value="NZ_JASVDS010000006.1"/>
</dbReference>
<comment type="caution">
    <text evidence="5">The sequence shown here is derived from an EMBL/GenBank/DDBJ whole genome shotgun (WGS) entry which is preliminary data.</text>
</comment>
<dbReference type="SUPFAM" id="SSF51735">
    <property type="entry name" value="NAD(P)-binding Rossmann-fold domains"/>
    <property type="match status" value="1"/>
</dbReference>
<proteinExistence type="predicted"/>
<keyword evidence="3" id="KW-0521">NADP</keyword>
<keyword evidence="4" id="KW-0560">Oxidoreductase</keyword>
<keyword evidence="6" id="KW-1185">Reference proteome</keyword>
<dbReference type="Proteomes" id="UP001238603">
    <property type="component" value="Unassembled WGS sequence"/>
</dbReference>
<accession>A0ABT7LNN3</accession>
<dbReference type="PROSITE" id="PS00061">
    <property type="entry name" value="ADH_SHORT"/>
    <property type="match status" value="1"/>
</dbReference>
<organism evidence="5 6">
    <name type="scientific">Roseateles subflavus</name>
    <dbReference type="NCBI Taxonomy" id="3053353"/>
    <lineage>
        <taxon>Bacteria</taxon>
        <taxon>Pseudomonadati</taxon>
        <taxon>Pseudomonadota</taxon>
        <taxon>Betaproteobacteria</taxon>
        <taxon>Burkholderiales</taxon>
        <taxon>Sphaerotilaceae</taxon>
        <taxon>Roseateles</taxon>
    </lineage>
</organism>
<dbReference type="PRINTS" id="PR00081">
    <property type="entry name" value="GDHRDH"/>
</dbReference>
<dbReference type="PANTHER" id="PTHR44085:SF2">
    <property type="entry name" value="SEPIAPTERIN REDUCTASE"/>
    <property type="match status" value="1"/>
</dbReference>
<evidence type="ECO:0000256" key="2">
    <source>
        <dbReference type="ARBA" id="ARBA00022490"/>
    </source>
</evidence>
<comment type="subcellular location">
    <subcellularLocation>
        <location evidence="1">Cytoplasm</location>
    </subcellularLocation>
</comment>
<reference evidence="5 6" key="1">
    <citation type="submission" date="2023-06" db="EMBL/GenBank/DDBJ databases">
        <title>Pelomonas sp. APW6 16S ribosomal RNA gene genome sequencing and assembly.</title>
        <authorList>
            <person name="Woo H."/>
        </authorList>
    </citation>
    <scope>NUCLEOTIDE SEQUENCE [LARGE SCALE GENOMIC DNA]</scope>
    <source>
        <strain evidence="5 6">APW6</strain>
    </source>
</reference>
<evidence type="ECO:0000313" key="6">
    <source>
        <dbReference type="Proteomes" id="UP001238603"/>
    </source>
</evidence>
<dbReference type="PANTHER" id="PTHR44085">
    <property type="entry name" value="SEPIAPTERIN REDUCTASE"/>
    <property type="match status" value="1"/>
</dbReference>
<dbReference type="InterPro" id="IPR020904">
    <property type="entry name" value="Sc_DH/Rdtase_CS"/>
</dbReference>
<evidence type="ECO:0000256" key="3">
    <source>
        <dbReference type="ARBA" id="ARBA00022857"/>
    </source>
</evidence>
<dbReference type="InterPro" id="IPR051721">
    <property type="entry name" value="Biopterin_syn/organic_redct"/>
</dbReference>
<evidence type="ECO:0000313" key="5">
    <source>
        <dbReference type="EMBL" id="MDL5034089.1"/>
    </source>
</evidence>
<name>A0ABT7LNN3_9BURK</name>
<keyword evidence="2" id="KW-0963">Cytoplasm</keyword>
<gene>
    <name evidence="5" type="ORF">QRD43_19475</name>
</gene>
<protein>
    <submittedName>
        <fullName evidence="5">SDR family NAD(P)-dependent oxidoreductase</fullName>
    </submittedName>
</protein>